<gene>
    <name evidence="2" type="ORF">STABA_v1c05320</name>
</gene>
<feature type="transmembrane region" description="Helical" evidence="1">
    <location>
        <begin position="116"/>
        <end position="139"/>
    </location>
</feature>
<evidence type="ECO:0000313" key="3">
    <source>
        <dbReference type="Proteomes" id="UP000424468"/>
    </source>
</evidence>
<dbReference type="KEGG" id="stab:STABA_v1c05320"/>
<evidence type="ECO:0000313" key="2">
    <source>
        <dbReference type="EMBL" id="QGS51895.1"/>
    </source>
</evidence>
<keyword evidence="1" id="KW-0812">Transmembrane</keyword>
<feature type="transmembrane region" description="Helical" evidence="1">
    <location>
        <begin position="44"/>
        <end position="70"/>
    </location>
</feature>
<keyword evidence="3" id="KW-1185">Reference proteome</keyword>
<dbReference type="Proteomes" id="UP000424468">
    <property type="component" value="Chromosome"/>
</dbReference>
<feature type="transmembrane region" description="Helical" evidence="1">
    <location>
        <begin position="12"/>
        <end position="32"/>
    </location>
</feature>
<protein>
    <submittedName>
        <fullName evidence="2">Uncharacterized protein</fullName>
    </submittedName>
</protein>
<dbReference type="AlphaFoldDB" id="A0A6I6CAC6"/>
<proteinExistence type="predicted"/>
<accession>A0A6I6CAC6</accession>
<keyword evidence="1" id="KW-1133">Transmembrane helix</keyword>
<name>A0A6I6CAC6_9MOLU</name>
<feature type="transmembrane region" description="Helical" evidence="1">
    <location>
        <begin position="160"/>
        <end position="182"/>
    </location>
</feature>
<organism evidence="2 3">
    <name type="scientific">Spiroplasma tabanidicola</name>
    <dbReference type="NCBI Taxonomy" id="324079"/>
    <lineage>
        <taxon>Bacteria</taxon>
        <taxon>Bacillati</taxon>
        <taxon>Mycoplasmatota</taxon>
        <taxon>Mollicutes</taxon>
        <taxon>Entomoplasmatales</taxon>
        <taxon>Spiroplasmataceae</taxon>
        <taxon>Spiroplasma</taxon>
    </lineage>
</organism>
<reference evidence="2 3" key="1">
    <citation type="submission" date="2019-11" db="EMBL/GenBank/DDBJ databases">
        <title>Complete genome sequence of Spiroplasma tabanidicola TAUS-1 (DSM 22603).</title>
        <authorList>
            <person name="Huang C.-T."/>
            <person name="Lin Y.-C."/>
            <person name="Kuo C.-H."/>
        </authorList>
    </citation>
    <scope>NUCLEOTIDE SEQUENCE [LARGE SCALE GENOMIC DNA]</scope>
    <source>
        <strain evidence="2 3">TAUS-1</strain>
    </source>
</reference>
<dbReference type="EMBL" id="CP046276">
    <property type="protein sequence ID" value="QGS51895.1"/>
    <property type="molecule type" value="Genomic_DNA"/>
</dbReference>
<keyword evidence="1" id="KW-0472">Membrane</keyword>
<evidence type="ECO:0000256" key="1">
    <source>
        <dbReference type="SAM" id="Phobius"/>
    </source>
</evidence>
<sequence length="218" mass="26335">MKKGNFIKILSKMISTLMFPFFVTFVCYFLIIEDKNYLIKNLDWLSWLTVILTELIRVNALIVCLMVFLFQSKSLYSKEVSQIDQNTMIRWNTNQLYALGMSFFASYFFFENLPNRILIMDIITFTCIFYTTLTFVLIQTENIKIFERFFKLWKAFFKKIFLMLYNFLFRFIVAMNNTILFVKAKYKDRRILIANLNKTKRIKFISYIYGDKVKSFVF</sequence>
<feature type="transmembrane region" description="Helical" evidence="1">
    <location>
        <begin position="91"/>
        <end position="110"/>
    </location>
</feature>
<dbReference type="RefSeq" id="WP_156006314.1">
    <property type="nucleotide sequence ID" value="NZ_CP046276.1"/>
</dbReference>